<feature type="coiled-coil region" evidence="12">
    <location>
        <begin position="1060"/>
        <end position="1087"/>
    </location>
</feature>
<keyword evidence="4" id="KW-0436">Ligase</keyword>
<dbReference type="HOGENOM" id="CLU_074918_0_0_1"/>
<evidence type="ECO:0000256" key="2">
    <source>
        <dbReference type="ARBA" id="ARBA00001946"/>
    </source>
</evidence>
<evidence type="ECO:0000256" key="7">
    <source>
        <dbReference type="ARBA" id="ARBA00022840"/>
    </source>
</evidence>
<keyword evidence="7" id="KW-0067">ATP-binding</keyword>
<evidence type="ECO:0000256" key="5">
    <source>
        <dbReference type="ARBA" id="ARBA00022741"/>
    </source>
</evidence>
<proteinExistence type="predicted"/>
<gene>
    <name evidence="14" type="ORF">GSTENG00025643001</name>
</gene>
<feature type="coiled-coil region" evidence="12">
    <location>
        <begin position="1228"/>
        <end position="1276"/>
    </location>
</feature>
<feature type="coiled-coil region" evidence="12">
    <location>
        <begin position="665"/>
        <end position="706"/>
    </location>
</feature>
<feature type="compositionally biased region" description="Basic and acidic residues" evidence="13">
    <location>
        <begin position="1511"/>
        <end position="1527"/>
    </location>
</feature>
<name>Q4S1A0_TETNG</name>
<dbReference type="Pfam" id="PF17720">
    <property type="entry name" value="RLIG1"/>
    <property type="match status" value="1"/>
</dbReference>
<feature type="compositionally biased region" description="Low complexity" evidence="13">
    <location>
        <begin position="328"/>
        <end position="341"/>
    </location>
</feature>
<evidence type="ECO:0000313" key="14">
    <source>
        <dbReference type="EMBL" id="CAG05582.1"/>
    </source>
</evidence>
<feature type="region of interest" description="Disordered" evidence="13">
    <location>
        <begin position="328"/>
        <end position="347"/>
    </location>
</feature>
<dbReference type="GO" id="GO:0042245">
    <property type="term" value="P:RNA repair"/>
    <property type="evidence" value="ECO:0007669"/>
    <property type="project" value="UniProtKB-KW"/>
</dbReference>
<keyword evidence="12" id="KW-0175">Coiled coil</keyword>
<dbReference type="GO" id="GO:0000302">
    <property type="term" value="P:response to reactive oxygen species"/>
    <property type="evidence" value="ECO:0007669"/>
    <property type="project" value="InterPro"/>
</dbReference>
<dbReference type="EC" id="6.5.1.3" evidence="3"/>
<feature type="coiled-coil region" evidence="12">
    <location>
        <begin position="420"/>
        <end position="588"/>
    </location>
</feature>
<comment type="function">
    <text evidence="11">Functions as an RNA ligase, in vitro. The ligation reaction entails three nucleotidyl transfer steps. In the first step, the RNA ligase reacts with ATP in the absence of nucleic acid to form a covalent ligase-AMP intermediate and release pyrophosphate. In step 2, the ligase-AMP binds to the nucleic acid and transfers the adenylate to the 5'-PO4 terminus to form an adenylylated intermediate. In step 3, the RNA ligase directs the attack of the 3'-OH on the 5'-phosphoanhydride linkage, resulting in a repaired 3'-5' phosphodiester and release of AMP. Exhibits selectivity for single-stranded RNA substrates and may not have nick-sealing activity on double-stranded DNA-RNA hybrids. May play a role in maintaining RNA integrity under stress conditions, for example in response to reactive oxygen species (ROS).</text>
</comment>
<dbReference type="Gene3D" id="1.10.287.2610">
    <property type="match status" value="1"/>
</dbReference>
<keyword evidence="5" id="KW-0547">Nucleotide-binding</keyword>
<dbReference type="PANTHER" id="PTHR31219:SF2">
    <property type="entry name" value="RNA LIGASE 1"/>
    <property type="match status" value="1"/>
</dbReference>
<evidence type="ECO:0000256" key="9">
    <source>
        <dbReference type="ARBA" id="ARBA00035168"/>
    </source>
</evidence>
<evidence type="ECO:0000256" key="11">
    <source>
        <dbReference type="ARBA" id="ARBA00045151"/>
    </source>
</evidence>
<evidence type="ECO:0000256" key="10">
    <source>
        <dbReference type="ARBA" id="ARBA00035432"/>
    </source>
</evidence>
<dbReference type="OrthoDB" id="6021187at2759"/>
<feature type="coiled-coil region" evidence="12">
    <location>
        <begin position="745"/>
        <end position="772"/>
    </location>
</feature>
<comment type="cofactor">
    <cofactor evidence="2">
        <name>Mg(2+)</name>
        <dbReference type="ChEBI" id="CHEBI:18420"/>
    </cofactor>
</comment>
<evidence type="ECO:0000256" key="4">
    <source>
        <dbReference type="ARBA" id="ARBA00022598"/>
    </source>
</evidence>
<comment type="cofactor">
    <cofactor evidence="1">
        <name>Mn(2+)</name>
        <dbReference type="ChEBI" id="CHEBI:29035"/>
    </cofactor>
</comment>
<comment type="catalytic activity">
    <reaction evidence="8">
        <text>ATP + (ribonucleotide)n-3'-hydroxyl + 5'-phospho-(ribonucleotide)m = (ribonucleotide)n+m + AMP + diphosphate.</text>
        <dbReference type="EC" id="6.5.1.3"/>
    </reaction>
</comment>
<dbReference type="EMBL" id="CAAE01014769">
    <property type="protein sequence ID" value="CAG05582.1"/>
    <property type="molecule type" value="Genomic_DNA"/>
</dbReference>
<sequence>MRRLGSVQQKMQCVFMIEVKEETSRKRDGQQYQVVATETVNPVALEANVDCAIATEKLDGTCCYVTTFEGRPHLWARLDRKPNKQAEKRFKKYQHSHRSCKGFTWNMEDDFKTVPEVWIPAHGVKQDNGHPLPDEHGHIPGWVPVEKNNKQYCWHSSVVDHNTGKALVLRPSADDADSLEIAAVPLGDLLEQTLELIGTNVNGNPYELGCKKQPVHCLVSHGSVGVRNPPPVDFQQLRLWFQDSPEGRVEGIVWHCIDGTLVKVHRHHLGLSWPDGHTRLGDRPLLVHVDTALDELSSSEDSFARFSKLNGHRFGRLRDVRFDSSSASEESRLTSGSSASSQESPDKETAEFDWNRVLLLNPSSLQKWKKDELQEIFNTFVQNWDKELQAAFQLFARERARRPEQEHGSKSKDLFLRAEVQQIQEQLELKTSEVTSLQKELGREKRNTKELVLRAEEAEEEVKKLKRKNEQLQEDMDFYRYELNNNDACTTEKFQKKLSSANRQLEQCLEDLQQAEDENSELKTQNEQLQKSLEESVTEMEKMTDNFNKMKSAVRRSNFRMNQLRKERDHATSQVRELKEKIHLLTEEEDPVMATVNTYVEEWKKVFSVKDEETSVYRQMIHDLMHKLRVAQLDVDKSNISALQQVHDVLVHEGEDPVPAAGRPSAVQQRMMEELKSDLKAAELRAAEAEEAAKLAEAHAEEKDKALIEALKRLSQFVSGNFDLEAAIGEIKECKHQIRVRDCEAESLTKEINQLSMKINELVDENEHFRERLGLYAIFLLFILSDNIIYFCFLDSKGLEPGQEVDLSEFRRARQLRQRQYKAENQVLTKEIDRLEEERLELKIKLRTLAKEKGICVSSSELKEDLKLSGRYTELRRRINQLECELKLLRKAGSSDPSPRPLTLPNDLDPSSAEIIGFLNEYAVRLLQLDTLHISTTFMVQELTNREEQSGKLALTLEEYRDKLSATGHQQGLLFREHIRLAQKDRVPHSCLQHVFISVCAQREGRPGEEAPAKAEEIIASKDKVILDGLSRQIPSPGGAHPPADGTMETEVQSHFSTVLRSAEERIQDLQEALDKKEHLLKTYDQKLADVMRSNQEELRAVQEQMHAQACQSLDLHRQTLKVRTGPCLTVDSSLNAYRLVPLQKPLDSDEAAEGAVGRLLKEVAALKEEVIERDIVLSSMTDQLEEANAEWEKQRIWAESQAKEHAEETSRLMEDHAAEVKAVAAGTEDQRQRLTGLDNKMKGLQEELAAEKEANQSMENLVEEQKTQLARREKHIKAGPFCPPPEQISRVSLCGSFLPDADARGCVCPQGLCKALQELRAEMVATAEMKPPAGAAPRKEDLDVQIMVSKQTRELKVGFLPSSSSPSDKNSTLGFRVFQNLPPPKAQVKELNDQASQRHRVGQSSQESGEDPERGAPAADLRPSGQQTRTEASAGRTERERERDPGAEAAEQQIQKCPAGETGNRSSSTDHRVSDGIRQLSVVHPFFFSQLSQADKATVDNLQKKIRRLESQLRSRPGDREVKSHTDLQTAGTTSLDEGRYKSLSVSSSNICRGTRFGNGTTVEVKGLSTTLRRPVRAVRPVSTANSGGSFLQINHLQGELVRKRKECEDLRRENKFLANEIHMERMAMRSENELIMRNLRNVNQDLQAQVRELADVQLSLAQTEKSHFESKLKLERVAAENQALLQEKQKLQREREELGNRLRQTSEEKQQVEERWMQLHHLL</sequence>
<dbReference type="GO" id="GO:0005524">
    <property type="term" value="F:ATP binding"/>
    <property type="evidence" value="ECO:0007669"/>
    <property type="project" value="UniProtKB-KW"/>
</dbReference>
<evidence type="ECO:0000256" key="1">
    <source>
        <dbReference type="ARBA" id="ARBA00001936"/>
    </source>
</evidence>
<keyword evidence="6" id="KW-0692">RNA repair</keyword>
<feature type="region of interest" description="Disordered" evidence="13">
    <location>
        <begin position="1358"/>
        <end position="1474"/>
    </location>
</feature>
<organism evidence="14">
    <name type="scientific">Tetraodon nigroviridis</name>
    <name type="common">Spotted green pufferfish</name>
    <name type="synonym">Chelonodon nigroviridis</name>
    <dbReference type="NCBI Taxonomy" id="99883"/>
    <lineage>
        <taxon>Eukaryota</taxon>
        <taxon>Metazoa</taxon>
        <taxon>Chordata</taxon>
        <taxon>Craniata</taxon>
        <taxon>Vertebrata</taxon>
        <taxon>Euteleostomi</taxon>
        <taxon>Actinopterygii</taxon>
        <taxon>Neopterygii</taxon>
        <taxon>Teleostei</taxon>
        <taxon>Neoteleostei</taxon>
        <taxon>Acanthomorphata</taxon>
        <taxon>Eupercaria</taxon>
        <taxon>Tetraodontiformes</taxon>
        <taxon>Tetradontoidea</taxon>
        <taxon>Tetraodontidae</taxon>
        <taxon>Tetraodon</taxon>
    </lineage>
</organism>
<evidence type="ECO:0000256" key="6">
    <source>
        <dbReference type="ARBA" id="ARBA00022800"/>
    </source>
</evidence>
<accession>Q4S1A0</accession>
<evidence type="ECO:0000256" key="8">
    <source>
        <dbReference type="ARBA" id="ARBA00034038"/>
    </source>
</evidence>
<evidence type="ECO:0000256" key="3">
    <source>
        <dbReference type="ARBA" id="ARBA00012724"/>
    </source>
</evidence>
<feature type="compositionally biased region" description="Basic and acidic residues" evidence="13">
    <location>
        <begin position="1437"/>
        <end position="1447"/>
    </location>
</feature>
<feature type="coiled-coil region" evidence="12">
    <location>
        <begin position="818"/>
        <end position="892"/>
    </location>
</feature>
<protein>
    <recommendedName>
        <fullName evidence="9">RNA ligase 1</fullName>
        <ecNumber evidence="3">6.5.1.3</ecNumber>
    </recommendedName>
    <alternativeName>
        <fullName evidence="10">RNA ligase</fullName>
    </alternativeName>
</protein>
<dbReference type="InterPro" id="IPR041211">
    <property type="entry name" value="RLIG1"/>
</dbReference>
<dbReference type="KEGG" id="tng:GSTEN00025643G001"/>
<reference evidence="14" key="2">
    <citation type="submission" date="2004-02" db="EMBL/GenBank/DDBJ databases">
        <authorList>
            <consortium name="Genoscope"/>
            <consortium name="Whitehead Institute Centre for Genome Research"/>
        </authorList>
    </citation>
    <scope>NUCLEOTIDE SEQUENCE</scope>
</reference>
<feature type="region of interest" description="Disordered" evidence="13">
    <location>
        <begin position="1511"/>
        <end position="1536"/>
    </location>
</feature>
<dbReference type="GO" id="GO:0003972">
    <property type="term" value="F:RNA ligase (ATP) activity"/>
    <property type="evidence" value="ECO:0007669"/>
    <property type="project" value="UniProtKB-EC"/>
</dbReference>
<evidence type="ECO:0000256" key="13">
    <source>
        <dbReference type="SAM" id="MobiDB-lite"/>
    </source>
</evidence>
<comment type="caution">
    <text evidence="14">The sequence shown here is derived from an EMBL/GenBank/DDBJ whole genome shotgun (WGS) entry which is preliminary data.</text>
</comment>
<evidence type="ECO:0000256" key="12">
    <source>
        <dbReference type="SAM" id="Coils"/>
    </source>
</evidence>
<reference evidence="14" key="1">
    <citation type="journal article" date="2004" name="Nature">
        <title>Genome duplication in the teleost fish Tetraodon nigroviridis reveals the early vertebrate proto-karyotype.</title>
        <authorList>
            <person name="Jaillon O."/>
            <person name="Aury J.-M."/>
            <person name="Brunet F."/>
            <person name="Petit J.-L."/>
            <person name="Stange-Thomann N."/>
            <person name="Mauceli E."/>
            <person name="Bouneau L."/>
            <person name="Fischer C."/>
            <person name="Ozouf-Costaz C."/>
            <person name="Bernot A."/>
            <person name="Nicaud S."/>
            <person name="Jaffe D."/>
            <person name="Fisher S."/>
            <person name="Lutfalla G."/>
            <person name="Dossat C."/>
            <person name="Segurens B."/>
            <person name="Dasilva C."/>
            <person name="Salanoubat M."/>
            <person name="Levy M."/>
            <person name="Boudet N."/>
            <person name="Castellano S."/>
            <person name="Anthouard V."/>
            <person name="Jubin C."/>
            <person name="Castelli V."/>
            <person name="Katinka M."/>
            <person name="Vacherie B."/>
            <person name="Biemont C."/>
            <person name="Skalli Z."/>
            <person name="Cattolico L."/>
            <person name="Poulain J."/>
            <person name="De Berardinis V."/>
            <person name="Cruaud C."/>
            <person name="Duprat S."/>
            <person name="Brottier P."/>
            <person name="Coutanceau J.-P."/>
            <person name="Gouzy J."/>
            <person name="Parra G."/>
            <person name="Lardier G."/>
            <person name="Chapple C."/>
            <person name="McKernan K.J."/>
            <person name="McEwan P."/>
            <person name="Bosak S."/>
            <person name="Kellis M."/>
            <person name="Volff J.-N."/>
            <person name="Guigo R."/>
            <person name="Zody M.C."/>
            <person name="Mesirov J."/>
            <person name="Lindblad-Toh K."/>
            <person name="Birren B."/>
            <person name="Nusbaum C."/>
            <person name="Kahn D."/>
            <person name="Robinson-Rechavi M."/>
            <person name="Laudet V."/>
            <person name="Schachter V."/>
            <person name="Quetier F."/>
            <person name="Saurin W."/>
            <person name="Scarpelli C."/>
            <person name="Wincker P."/>
            <person name="Lander E.S."/>
            <person name="Weissenbach J."/>
            <person name="Roest Crollius H."/>
        </authorList>
    </citation>
    <scope>NUCLEOTIDE SEQUENCE [LARGE SCALE GENOMIC DNA]</scope>
</reference>
<feature type="coiled-coil region" evidence="12">
    <location>
        <begin position="1595"/>
        <end position="1717"/>
    </location>
</feature>
<dbReference type="PANTHER" id="PTHR31219">
    <property type="entry name" value="CHROMOSOME 28 C12ORF29 HOMOLOG"/>
    <property type="match status" value="1"/>
</dbReference>